<feature type="region of interest" description="Disordered" evidence="7">
    <location>
        <begin position="908"/>
        <end position="933"/>
    </location>
</feature>
<feature type="compositionally biased region" description="Basic and acidic residues" evidence="7">
    <location>
        <begin position="140"/>
        <end position="152"/>
    </location>
</feature>
<evidence type="ECO:0000256" key="7">
    <source>
        <dbReference type="SAM" id="MobiDB-lite"/>
    </source>
</evidence>
<comment type="caution">
    <text evidence="8">The sequence shown here is derived from an EMBL/GenBank/DDBJ whole genome shotgun (WGS) entry which is preliminary data.</text>
</comment>
<dbReference type="Gene3D" id="3.30.160.60">
    <property type="entry name" value="Classic Zinc Finger"/>
    <property type="match status" value="2"/>
</dbReference>
<dbReference type="SMART" id="SM00355">
    <property type="entry name" value="ZnF_C2H2"/>
    <property type="match status" value="2"/>
</dbReference>
<evidence type="ECO:0000256" key="6">
    <source>
        <dbReference type="ARBA" id="ARBA00023242"/>
    </source>
</evidence>
<comment type="subcellular location">
    <subcellularLocation>
        <location evidence="1">Nucleus</location>
    </subcellularLocation>
</comment>
<dbReference type="InterPro" id="IPR013087">
    <property type="entry name" value="Znf_C2H2_type"/>
</dbReference>
<dbReference type="GO" id="GO:0008270">
    <property type="term" value="F:zinc ion binding"/>
    <property type="evidence" value="ECO:0007669"/>
    <property type="project" value="UniProtKB-KW"/>
</dbReference>
<feature type="region of interest" description="Disordered" evidence="7">
    <location>
        <begin position="138"/>
        <end position="201"/>
    </location>
</feature>
<dbReference type="PANTHER" id="PTHR24394:SF29">
    <property type="entry name" value="MYONEURIN"/>
    <property type="match status" value="1"/>
</dbReference>
<dbReference type="PROSITE" id="PS00028">
    <property type="entry name" value="ZINC_FINGER_C2H2_1"/>
    <property type="match status" value="2"/>
</dbReference>
<sequence length="1202" mass="126948">MKNTDDSFLLDQLKEVFCQNFRHCQRLDVVGILSYTIDNNSERFLKLDFSTVKGSGVREFITEHELDVNPTGNPDSNARSCIRGADILRDPNDFKDSSSPANASPPLLPPLVIQNSRISRGSNICSAVVLDSLCSSDNAESPKDVVDGPLYRRDRRKSRRPKRQIIDSEKRGVDSETEDGTEQDEAISSSDHETYKPGKIPRLAYPTDVTSCNPVLNVPTQNKFTGARIIQEGSTITPGITQQLMGQTVIPSSESSSSTSQILVSKHNEVYCRGPEIQPQSAAAAKYTIATKTLGLGELSEFCGLLPLNNILGRTILSCHDSNSLTLKVAPTNNGTSNPLVIPISDANSHLNTHHAMIPVTTNTGSTQNVLLNPNIAAAVAAALSAPAQVPVSTVTYSDQQNVTGIQSFNGPSIALTGPSGELIGTIPIGPGGQQHGILQSVLGTALNSQSSNAVTTVNTVSVSVPLSSCTNGGSNLATTLNWLRCASASNELTHSSAQPVLPPITTNNQITTNTSVALLQSLAGQNTIHQLGSAPGKVSSFSVGPTLALIGTLGLNPMPSSSSSVSTNNENQPATSSGTTNATLLTTNLGISASNNNAALVAAALLRGLAGAKNISAEVVEPTCLETSIGGLPGSVTLIPGSHISSGSSASGRSNIMATESTFASLSNMLSAKVINSTSGTPTSATFSMYDAPACAGTNMNRIGQNNNTMNNINTAVTRGSIMFSYPRGQGEMNVVFTPASAQSLHTGSLASVASVPTAIPFQNMLSPHTTSVTLASPVLLHTQLGSSGGSKNTTVCTTSTVSSTLSVSPTVLPPIRSKHNPLENKPLQDPTASAIDRILQTIKGCMNNESKQKFTSAAAKKNEPVENPPSTLKHNVDDTNKESNSGGELKQPYSLKVIPASVSVVKNPSSGTQMEEPPKIGDGSINSATSGDRAPLVPIAKDPNDHENPPTYRVTKVYRCRYCGKTFNRKFCRERHERLHTGVKPYTCEICEEKFIRLEDKKRHVRSLQHYLSGRGSFLKVESVDGTGEDAATLDIDSSAVLPLLTQTLQGCDPEGVNGNLADLEEAAGLSASEDTSNDHVSECESSDAEEIPDKVVIEFHPSTQSSIRLNTPDDSSEAPELRHTPVSCGEEENTYGITENEVRGKFVDNQPCLVLSTEGSVFKGDESRISPRSNVQNAMGVTSVVLINGEELQSSISST</sequence>
<protein>
    <submittedName>
        <fullName evidence="8">Zinc finger protein</fullName>
    </submittedName>
</protein>
<proteinExistence type="predicted"/>
<feature type="region of interest" description="Disordered" evidence="7">
    <location>
        <begin position="1071"/>
        <end position="1090"/>
    </location>
</feature>
<feature type="compositionally biased region" description="Basic residues" evidence="7">
    <location>
        <begin position="153"/>
        <end position="163"/>
    </location>
</feature>
<name>A0A2H1C1D9_FASHE</name>
<dbReference type="GO" id="GO:0000981">
    <property type="term" value="F:DNA-binding transcription factor activity, RNA polymerase II-specific"/>
    <property type="evidence" value="ECO:0007669"/>
    <property type="project" value="TreeGrafter"/>
</dbReference>
<keyword evidence="6" id="KW-0539">Nucleus</keyword>
<feature type="compositionally biased region" description="Acidic residues" evidence="7">
    <location>
        <begin position="175"/>
        <end position="185"/>
    </location>
</feature>
<keyword evidence="4" id="KW-0863">Zinc-finger</keyword>
<keyword evidence="3" id="KW-0677">Repeat</keyword>
<dbReference type="Proteomes" id="UP000230066">
    <property type="component" value="Unassembled WGS sequence"/>
</dbReference>
<dbReference type="AlphaFoldDB" id="A0A2H1C1D9"/>
<keyword evidence="5" id="KW-0862">Zinc</keyword>
<organism evidence="8 9">
    <name type="scientific">Fasciola hepatica</name>
    <name type="common">Liver fluke</name>
    <dbReference type="NCBI Taxonomy" id="6192"/>
    <lineage>
        <taxon>Eukaryota</taxon>
        <taxon>Metazoa</taxon>
        <taxon>Spiralia</taxon>
        <taxon>Lophotrochozoa</taxon>
        <taxon>Platyhelminthes</taxon>
        <taxon>Trematoda</taxon>
        <taxon>Digenea</taxon>
        <taxon>Plagiorchiida</taxon>
        <taxon>Echinostomata</taxon>
        <taxon>Echinostomatoidea</taxon>
        <taxon>Fasciolidae</taxon>
        <taxon>Fasciola</taxon>
    </lineage>
</organism>
<dbReference type="SUPFAM" id="SSF57667">
    <property type="entry name" value="beta-beta-alpha zinc fingers"/>
    <property type="match status" value="1"/>
</dbReference>
<dbReference type="InterPro" id="IPR036236">
    <property type="entry name" value="Znf_C2H2_sf"/>
</dbReference>
<keyword evidence="9" id="KW-1185">Reference proteome</keyword>
<dbReference type="PANTHER" id="PTHR24394">
    <property type="entry name" value="ZINC FINGER PROTEIN"/>
    <property type="match status" value="1"/>
</dbReference>
<gene>
    <name evidence="8" type="ORF">D915_007999</name>
</gene>
<feature type="region of interest" description="Disordered" evidence="7">
    <location>
        <begin position="1108"/>
        <end position="1135"/>
    </location>
</feature>
<accession>A0A2H1C1D9</accession>
<evidence type="ECO:0000256" key="3">
    <source>
        <dbReference type="ARBA" id="ARBA00022737"/>
    </source>
</evidence>
<feature type="region of interest" description="Disordered" evidence="7">
    <location>
        <begin position="560"/>
        <end position="581"/>
    </location>
</feature>
<evidence type="ECO:0000256" key="2">
    <source>
        <dbReference type="ARBA" id="ARBA00022723"/>
    </source>
</evidence>
<evidence type="ECO:0000256" key="5">
    <source>
        <dbReference type="ARBA" id="ARBA00022833"/>
    </source>
</evidence>
<reference evidence="8" key="1">
    <citation type="submission" date="2019-03" db="EMBL/GenBank/DDBJ databases">
        <title>Improved annotation for the trematode Fasciola hepatica.</title>
        <authorList>
            <person name="Choi Y.-J."/>
            <person name="Martin J."/>
            <person name="Mitreva M."/>
        </authorList>
    </citation>
    <scope>NUCLEOTIDE SEQUENCE [LARGE SCALE GENOMIC DNA]</scope>
</reference>
<keyword evidence="2" id="KW-0479">Metal-binding</keyword>
<feature type="region of interest" description="Disordered" evidence="7">
    <location>
        <begin position="855"/>
        <end position="893"/>
    </location>
</feature>
<feature type="compositionally biased region" description="Basic and acidic residues" evidence="7">
    <location>
        <begin position="164"/>
        <end position="174"/>
    </location>
</feature>
<evidence type="ECO:0000256" key="4">
    <source>
        <dbReference type="ARBA" id="ARBA00022771"/>
    </source>
</evidence>
<evidence type="ECO:0000313" key="9">
    <source>
        <dbReference type="Proteomes" id="UP000230066"/>
    </source>
</evidence>
<dbReference type="EMBL" id="JXXN02003543">
    <property type="protein sequence ID" value="THD21426.1"/>
    <property type="molecule type" value="Genomic_DNA"/>
</dbReference>
<evidence type="ECO:0000313" key="8">
    <source>
        <dbReference type="EMBL" id="THD21426.1"/>
    </source>
</evidence>
<dbReference type="PROSITE" id="PS50157">
    <property type="entry name" value="ZINC_FINGER_C2H2_2"/>
    <property type="match status" value="1"/>
</dbReference>
<evidence type="ECO:0000256" key="1">
    <source>
        <dbReference type="ARBA" id="ARBA00004123"/>
    </source>
</evidence>
<dbReference type="GO" id="GO:0005634">
    <property type="term" value="C:nucleus"/>
    <property type="evidence" value="ECO:0007669"/>
    <property type="project" value="UniProtKB-SubCell"/>
</dbReference>